<evidence type="ECO:0000313" key="1">
    <source>
        <dbReference type="EMBL" id="KAA6366814.1"/>
    </source>
</evidence>
<reference evidence="1 2" key="1">
    <citation type="submission" date="2019-03" db="EMBL/GenBank/DDBJ databases">
        <title>Single cell metagenomics reveals metabolic interactions within the superorganism composed of flagellate Streblomastix strix and complex community of Bacteroidetes bacteria on its surface.</title>
        <authorList>
            <person name="Treitli S.C."/>
            <person name="Kolisko M."/>
            <person name="Husnik F."/>
            <person name="Keeling P."/>
            <person name="Hampl V."/>
        </authorList>
    </citation>
    <scope>NUCLEOTIDE SEQUENCE [LARGE SCALE GENOMIC DNA]</scope>
    <source>
        <strain evidence="1">ST1C</strain>
    </source>
</reference>
<organism evidence="1 2">
    <name type="scientific">Streblomastix strix</name>
    <dbReference type="NCBI Taxonomy" id="222440"/>
    <lineage>
        <taxon>Eukaryota</taxon>
        <taxon>Metamonada</taxon>
        <taxon>Preaxostyla</taxon>
        <taxon>Oxymonadida</taxon>
        <taxon>Streblomastigidae</taxon>
        <taxon>Streblomastix</taxon>
    </lineage>
</organism>
<evidence type="ECO:0000313" key="2">
    <source>
        <dbReference type="Proteomes" id="UP000324800"/>
    </source>
</evidence>
<proteinExistence type="predicted"/>
<dbReference type="AlphaFoldDB" id="A0A5J4U9B8"/>
<accession>A0A5J4U9B8</accession>
<dbReference type="EMBL" id="SNRW01018987">
    <property type="protein sequence ID" value="KAA6366814.1"/>
    <property type="molecule type" value="Genomic_DNA"/>
</dbReference>
<dbReference type="Proteomes" id="UP000324800">
    <property type="component" value="Unassembled WGS sequence"/>
</dbReference>
<comment type="caution">
    <text evidence="1">The sequence shown here is derived from an EMBL/GenBank/DDBJ whole genome shotgun (WGS) entry which is preliminary data.</text>
</comment>
<name>A0A5J4U9B8_9EUKA</name>
<protein>
    <submittedName>
        <fullName evidence="1">Uncharacterized protein</fullName>
    </submittedName>
</protein>
<gene>
    <name evidence="1" type="ORF">EZS28_037659</name>
</gene>
<sequence>MEQMMNKDDVKDNKKDNQIINGIPNEVIDLLPPKETTNEPIIEPVILQTYKKKHELIIYDLCNADGGQETGLAKQQEAYRLENQ</sequence>